<accession>A0AAW1JX29</accession>
<feature type="compositionally biased region" description="Acidic residues" evidence="2">
    <location>
        <begin position="120"/>
        <end position="130"/>
    </location>
</feature>
<dbReference type="PANTHER" id="PTHR12398">
    <property type="entry name" value="PROTEIN PHOSPHATASE INHIBITOR"/>
    <property type="match status" value="1"/>
</dbReference>
<keyword evidence="4" id="KW-1185">Reference proteome</keyword>
<dbReference type="PANTHER" id="PTHR12398:SF20">
    <property type="entry name" value="PROTEIN PHOSPHATASE 1 REGULATORY INHIBITOR SUBUNIT 2"/>
    <property type="match status" value="1"/>
</dbReference>
<name>A0AAW1JX29_POPJA</name>
<dbReference type="Proteomes" id="UP001458880">
    <property type="component" value="Unassembled WGS sequence"/>
</dbReference>
<comment type="similarity">
    <text evidence="1">Belongs to the protein phosphatase inhibitor 2 family.</text>
</comment>
<sequence length="137" mass="15809">MKPILKKSEKKKVVIRPKRKSAKFDEVNIAATLHPTDKDYGHMKIDEPKTPYSYDDDAHTVDAAEVTRKLLQGGSAKVLTEARTSDSKEELVQKKKEDFEKRRKQHYDEYKRAKMASEALQDDDDDELDEFLPSSSH</sequence>
<comment type="caution">
    <text evidence="3">The sequence shown here is derived from an EMBL/GenBank/DDBJ whole genome shotgun (WGS) entry which is preliminary data.</text>
</comment>
<dbReference type="Pfam" id="PF04979">
    <property type="entry name" value="IPP-2"/>
    <property type="match status" value="1"/>
</dbReference>
<dbReference type="InterPro" id="IPR007062">
    <property type="entry name" value="PPI-2"/>
</dbReference>
<feature type="region of interest" description="Disordered" evidence="2">
    <location>
        <begin position="37"/>
        <end position="56"/>
    </location>
</feature>
<keyword evidence="3" id="KW-0650">Protein phosphatase inhibitor</keyword>
<evidence type="ECO:0000256" key="1">
    <source>
        <dbReference type="ARBA" id="ARBA00005472"/>
    </source>
</evidence>
<protein>
    <submittedName>
        <fullName evidence="3">Protein phosphatase inhibitor 2 (IPP-2)</fullName>
    </submittedName>
</protein>
<proteinExistence type="inferred from homology"/>
<dbReference type="AlphaFoldDB" id="A0AAW1JX29"/>
<evidence type="ECO:0000256" key="2">
    <source>
        <dbReference type="SAM" id="MobiDB-lite"/>
    </source>
</evidence>
<gene>
    <name evidence="3" type="ORF">QE152_g26954</name>
</gene>
<organism evidence="3 4">
    <name type="scientific">Popillia japonica</name>
    <name type="common">Japanese beetle</name>
    <dbReference type="NCBI Taxonomy" id="7064"/>
    <lineage>
        <taxon>Eukaryota</taxon>
        <taxon>Metazoa</taxon>
        <taxon>Ecdysozoa</taxon>
        <taxon>Arthropoda</taxon>
        <taxon>Hexapoda</taxon>
        <taxon>Insecta</taxon>
        <taxon>Pterygota</taxon>
        <taxon>Neoptera</taxon>
        <taxon>Endopterygota</taxon>
        <taxon>Coleoptera</taxon>
        <taxon>Polyphaga</taxon>
        <taxon>Scarabaeiformia</taxon>
        <taxon>Scarabaeidae</taxon>
        <taxon>Rutelinae</taxon>
        <taxon>Popillia</taxon>
    </lineage>
</organism>
<reference evidence="3 4" key="1">
    <citation type="journal article" date="2024" name="BMC Genomics">
        <title>De novo assembly and annotation of Popillia japonica's genome with initial clues to its potential as an invasive pest.</title>
        <authorList>
            <person name="Cucini C."/>
            <person name="Boschi S."/>
            <person name="Funari R."/>
            <person name="Cardaioli E."/>
            <person name="Iannotti N."/>
            <person name="Marturano G."/>
            <person name="Paoli F."/>
            <person name="Bruttini M."/>
            <person name="Carapelli A."/>
            <person name="Frati F."/>
            <person name="Nardi F."/>
        </authorList>
    </citation>
    <scope>NUCLEOTIDE SEQUENCE [LARGE SCALE GENOMIC DNA]</scope>
    <source>
        <strain evidence="3">DMR45628</strain>
    </source>
</reference>
<dbReference type="GO" id="GO:0009966">
    <property type="term" value="P:regulation of signal transduction"/>
    <property type="evidence" value="ECO:0007669"/>
    <property type="project" value="InterPro"/>
</dbReference>
<dbReference type="GO" id="GO:0004864">
    <property type="term" value="F:protein phosphatase inhibitor activity"/>
    <property type="evidence" value="ECO:0007669"/>
    <property type="project" value="UniProtKB-KW"/>
</dbReference>
<feature type="compositionally biased region" description="Basic and acidic residues" evidence="2">
    <location>
        <begin position="37"/>
        <end position="49"/>
    </location>
</feature>
<dbReference type="Gene3D" id="6.10.250.1050">
    <property type="match status" value="1"/>
</dbReference>
<feature type="region of interest" description="Disordered" evidence="2">
    <location>
        <begin position="110"/>
        <end position="137"/>
    </location>
</feature>
<evidence type="ECO:0000313" key="4">
    <source>
        <dbReference type="Proteomes" id="UP001458880"/>
    </source>
</evidence>
<dbReference type="EMBL" id="JASPKY010000320">
    <property type="protein sequence ID" value="KAK9708855.1"/>
    <property type="molecule type" value="Genomic_DNA"/>
</dbReference>
<evidence type="ECO:0000313" key="3">
    <source>
        <dbReference type="EMBL" id="KAK9708855.1"/>
    </source>
</evidence>